<dbReference type="FunFam" id="1.10.510.10:FF:000210">
    <property type="entry name" value="Non-specific serine/threonine protein kinase"/>
    <property type="match status" value="1"/>
</dbReference>
<dbReference type="Pfam" id="PF00069">
    <property type="entry name" value="Pkinase"/>
    <property type="match status" value="1"/>
</dbReference>
<dbReference type="GO" id="GO:0005524">
    <property type="term" value="F:ATP binding"/>
    <property type="evidence" value="ECO:0007669"/>
    <property type="project" value="UniProtKB-UniRule"/>
</dbReference>
<evidence type="ECO:0000256" key="1">
    <source>
        <dbReference type="ARBA" id="ARBA00022527"/>
    </source>
</evidence>
<dbReference type="PROSITE" id="PS00889">
    <property type="entry name" value="CNMP_BINDING_2"/>
    <property type="match status" value="1"/>
</dbReference>
<evidence type="ECO:0000256" key="2">
    <source>
        <dbReference type="ARBA" id="ARBA00022535"/>
    </source>
</evidence>
<dbReference type="PANTHER" id="PTHR24353:SF118">
    <property type="entry name" value="PROTEIN KINASE CGMP-DEPENDENT 3"/>
    <property type="match status" value="1"/>
</dbReference>
<feature type="domain" description="Cyclic nucleotide-binding" evidence="14">
    <location>
        <begin position="92"/>
        <end position="198"/>
    </location>
</feature>
<dbReference type="GeneID" id="103060529"/>
<dbReference type="PROSITE" id="PS00107">
    <property type="entry name" value="PROTEIN_KINASE_ATP"/>
    <property type="match status" value="1"/>
</dbReference>
<dbReference type="Gene3D" id="1.10.510.10">
    <property type="entry name" value="Transferase(Phosphotransferase) domain 1"/>
    <property type="match status" value="1"/>
</dbReference>
<evidence type="ECO:0000256" key="3">
    <source>
        <dbReference type="ARBA" id="ARBA00022679"/>
    </source>
</evidence>
<keyword evidence="7 8" id="KW-0142">cGMP-binding</keyword>
<dbReference type="RefSeq" id="XP_025021346.1">
    <property type="nucleotide sequence ID" value="XM_025165578.1"/>
</dbReference>
<gene>
    <name evidence="16 17" type="primary">LOC103060529</name>
</gene>
<dbReference type="InterPro" id="IPR017441">
    <property type="entry name" value="Protein_kinase_ATP_BS"/>
</dbReference>
<evidence type="ECO:0000256" key="7">
    <source>
        <dbReference type="ARBA" id="ARBA00022992"/>
    </source>
</evidence>
<evidence type="ECO:0000256" key="5">
    <source>
        <dbReference type="ARBA" id="ARBA00022777"/>
    </source>
</evidence>
<dbReference type="CDD" id="cd00038">
    <property type="entry name" value="CAP_ED"/>
    <property type="match status" value="2"/>
</dbReference>
<dbReference type="PROSITE" id="PS50011">
    <property type="entry name" value="PROTEIN_KINASE_DOM"/>
    <property type="match status" value="1"/>
</dbReference>
<evidence type="ECO:0000313" key="16">
    <source>
        <dbReference type="RefSeq" id="XP_015743271.2"/>
    </source>
</evidence>
<feature type="binding site" evidence="10">
    <location>
        <begin position="367"/>
        <end position="375"/>
    </location>
    <ligand>
        <name>ATP</name>
        <dbReference type="ChEBI" id="CHEBI:30616"/>
    </ligand>
</feature>
<dbReference type="InterPro" id="IPR000719">
    <property type="entry name" value="Prot_kinase_dom"/>
</dbReference>
<keyword evidence="15" id="KW-1185">Reference proteome</keyword>
<evidence type="ECO:0000256" key="6">
    <source>
        <dbReference type="ARBA" id="ARBA00022840"/>
    </source>
</evidence>
<dbReference type="InterPro" id="IPR018490">
    <property type="entry name" value="cNMP-bd_dom_sf"/>
</dbReference>
<dbReference type="InterPro" id="IPR008271">
    <property type="entry name" value="Ser/Thr_kinase_AS"/>
</dbReference>
<dbReference type="Gene3D" id="3.30.200.20">
    <property type="entry name" value="Phosphorylase Kinase, domain 1"/>
    <property type="match status" value="1"/>
</dbReference>
<evidence type="ECO:0000313" key="17">
    <source>
        <dbReference type="RefSeq" id="XP_025021346.1"/>
    </source>
</evidence>
<dbReference type="PANTHER" id="PTHR24353">
    <property type="entry name" value="CYCLIC NUCLEOTIDE-DEPENDENT PROTEIN KINASE"/>
    <property type="match status" value="1"/>
</dbReference>
<dbReference type="EC" id="2.7.11.12" evidence="8"/>
<dbReference type="KEGG" id="pbi:103060529"/>
<dbReference type="PRINTS" id="PR00103">
    <property type="entry name" value="CAMPKINASE"/>
</dbReference>
<dbReference type="Pfam" id="PF00027">
    <property type="entry name" value="cNMP_binding"/>
    <property type="match status" value="2"/>
</dbReference>
<dbReference type="SMART" id="SM00220">
    <property type="entry name" value="S_TKc"/>
    <property type="match status" value="1"/>
</dbReference>
<proteinExistence type="inferred from homology"/>
<comment type="catalytic activity">
    <reaction evidence="8">
        <text>L-threonyl-[protein] + ATP = O-phospho-L-threonyl-[protein] + ADP + H(+)</text>
        <dbReference type="Rhea" id="RHEA:46608"/>
        <dbReference type="Rhea" id="RHEA-COMP:11060"/>
        <dbReference type="Rhea" id="RHEA-COMP:11605"/>
        <dbReference type="ChEBI" id="CHEBI:15378"/>
        <dbReference type="ChEBI" id="CHEBI:30013"/>
        <dbReference type="ChEBI" id="CHEBI:30616"/>
        <dbReference type="ChEBI" id="CHEBI:61977"/>
        <dbReference type="ChEBI" id="CHEBI:456216"/>
        <dbReference type="EC" id="2.7.11.12"/>
    </reaction>
</comment>
<reference evidence="16 17" key="1">
    <citation type="submission" date="2025-04" db="UniProtKB">
        <authorList>
            <consortium name="RefSeq"/>
        </authorList>
    </citation>
    <scope>IDENTIFICATION</scope>
    <source>
        <tissue evidence="16 17">Liver</tissue>
    </source>
</reference>
<dbReference type="PROSITE" id="PS50042">
    <property type="entry name" value="CNMP_BINDING_3"/>
    <property type="match status" value="2"/>
</dbReference>
<feature type="domain" description="Cyclic nucleotide-binding" evidence="14">
    <location>
        <begin position="210"/>
        <end position="311"/>
    </location>
</feature>
<evidence type="ECO:0000256" key="11">
    <source>
        <dbReference type="PROSITE-ProRule" id="PRU10141"/>
    </source>
</evidence>
<dbReference type="PIRSF" id="PIRSF000559">
    <property type="entry name" value="cGMP-dep_kinase"/>
    <property type="match status" value="1"/>
</dbReference>
<keyword evidence="5 8" id="KW-0418">Kinase</keyword>
<dbReference type="OMA" id="RLWCMER"/>
<sequence>MDLRLRDLRLQEEREFLESVVLPQPVNMEHATGPMSENALDQSPVEEARRGSRGKVIVPEPLITDGDWQMPCVPKSPRDASLILEAVKRNEFLRCLGDGQSQTLVESFTPEQRQPGDIVVAEGDEGHAMYIVAEGELSVTQKGRHLRRLLPGDVFGELAVLYNCQRTATVMALTVVQLWAIDRQIYRSIITENAKRKRALALAGLRGVKPLQGLSDAALSQLLDSAEERTFTPNEVIIQEGDEGRAFFFILTGEVEVTRNVDGQEEHIRVLKAGDHFGELSLIRNIRRTASCRAQDEVTCIAVAKEDFQELSPMCVREPEVMVQEDLPLSETRRSSFLEGPPTPVRLQDLLPVFYEDGEQQGRPVILGTGGFGTVELVRSTVEGQDYFFALKRLRKDHVVQKRQQDHVLMEKKVLQQSRCPFIVRLFSTFRDSRHVYLLLEFCQGGELWAKLREVRCFSEPVAIFCSACVVEALDYLHGQGIVYRDLKPENLMLDAKGYVKLVDFGFAKALRRGEKTYSFCGTPEYLAPEILRHEGHDYAVDFWTLGVLIFEMLVGRPPFHSAEPQKIYSRIMDGVFSFPAFVSEAACSLVAKLCRRRPGQRLGNTSSGIRGIRKHRWFSSLSWKKLALRQIEAPTTVLLKQGFPYANFKRYSVSRQLPEEEFSGWDEDF</sequence>
<keyword evidence="6 8" id="KW-0067">ATP-binding</keyword>
<keyword evidence="1 8" id="KW-0723">Serine/threonine-protein kinase</keyword>
<dbReference type="SUPFAM" id="SSF51206">
    <property type="entry name" value="cAMP-binding domain-like"/>
    <property type="match status" value="2"/>
</dbReference>
<feature type="binding site" evidence="10 11">
    <location>
        <position position="392"/>
    </location>
    <ligand>
        <name>ATP</name>
        <dbReference type="ChEBI" id="CHEBI:30616"/>
    </ligand>
</feature>
<protein>
    <recommendedName>
        <fullName evidence="8">cGMP-dependent protein kinase</fullName>
        <ecNumber evidence="8">2.7.11.12</ecNumber>
    </recommendedName>
</protein>
<dbReference type="InterPro" id="IPR035014">
    <property type="entry name" value="STKc_cGK"/>
</dbReference>
<evidence type="ECO:0000256" key="10">
    <source>
        <dbReference type="PIRSR" id="PIRSR000559-2"/>
    </source>
</evidence>
<dbReference type="PROSITE" id="PS00108">
    <property type="entry name" value="PROTEIN_KINASE_ST"/>
    <property type="match status" value="1"/>
</dbReference>
<evidence type="ECO:0000259" key="13">
    <source>
        <dbReference type="PROSITE" id="PS50011"/>
    </source>
</evidence>
<evidence type="ECO:0000256" key="12">
    <source>
        <dbReference type="SAM" id="MobiDB-lite"/>
    </source>
</evidence>
<dbReference type="SUPFAM" id="SSF56112">
    <property type="entry name" value="Protein kinase-like (PK-like)"/>
    <property type="match status" value="1"/>
</dbReference>
<feature type="domain" description="Protein kinase" evidence="13">
    <location>
        <begin position="361"/>
        <end position="619"/>
    </location>
</feature>
<dbReference type="Gene3D" id="2.60.120.10">
    <property type="entry name" value="Jelly Rolls"/>
    <property type="match status" value="2"/>
</dbReference>
<keyword evidence="2 8" id="KW-0140">cGMP</keyword>
<feature type="active site" description="Proton acceptor" evidence="9">
    <location>
        <position position="486"/>
    </location>
</feature>
<dbReference type="GO" id="GO:0004692">
    <property type="term" value="F:cGMP-dependent protein kinase activity"/>
    <property type="evidence" value="ECO:0007669"/>
    <property type="project" value="UniProtKB-EC"/>
</dbReference>
<keyword evidence="4 8" id="KW-0547">Nucleotide-binding</keyword>
<dbReference type="Proteomes" id="UP000695026">
    <property type="component" value="Unplaced"/>
</dbReference>
<comment type="similarity">
    <text evidence="8">Belongs to the protein kinase superfamily. AGC Ser/Thr protein kinase family. cGMP subfamily.</text>
</comment>
<dbReference type="InterPro" id="IPR018488">
    <property type="entry name" value="cNMP-bd_CS"/>
</dbReference>
<dbReference type="CDD" id="cd05572">
    <property type="entry name" value="STKc_cGK"/>
    <property type="match status" value="1"/>
</dbReference>
<accession>A0A9F3QRQ7</accession>
<dbReference type="AlphaFoldDB" id="A0A9F3QRQ7"/>
<evidence type="ECO:0000256" key="4">
    <source>
        <dbReference type="ARBA" id="ARBA00022741"/>
    </source>
</evidence>
<evidence type="ECO:0000256" key="8">
    <source>
        <dbReference type="PIRNR" id="PIRNR000559"/>
    </source>
</evidence>
<evidence type="ECO:0000259" key="14">
    <source>
        <dbReference type="PROSITE" id="PS50042"/>
    </source>
</evidence>
<dbReference type="InterPro" id="IPR014710">
    <property type="entry name" value="RmlC-like_jellyroll"/>
</dbReference>
<dbReference type="InterPro" id="IPR000595">
    <property type="entry name" value="cNMP-bd_dom"/>
</dbReference>
<dbReference type="InterPro" id="IPR011009">
    <property type="entry name" value="Kinase-like_dom_sf"/>
</dbReference>
<name>A0A9F3QRQ7_PYTBI</name>
<dbReference type="OrthoDB" id="10252171at2759"/>
<dbReference type="SMART" id="SM00100">
    <property type="entry name" value="cNMP"/>
    <property type="match status" value="2"/>
</dbReference>
<feature type="region of interest" description="Disordered" evidence="12">
    <location>
        <begin position="28"/>
        <end position="54"/>
    </location>
</feature>
<dbReference type="InterPro" id="IPR002374">
    <property type="entry name" value="cGMP_dep_kinase"/>
</dbReference>
<evidence type="ECO:0000313" key="15">
    <source>
        <dbReference type="Proteomes" id="UP000695026"/>
    </source>
</evidence>
<dbReference type="PROSITE" id="PS00888">
    <property type="entry name" value="CNMP_BINDING_1"/>
    <property type="match status" value="2"/>
</dbReference>
<keyword evidence="3 8" id="KW-0808">Transferase</keyword>
<organism evidence="15 16">
    <name type="scientific">Python bivittatus</name>
    <name type="common">Burmese python</name>
    <name type="synonym">Python molurus bivittatus</name>
    <dbReference type="NCBI Taxonomy" id="176946"/>
    <lineage>
        <taxon>Eukaryota</taxon>
        <taxon>Metazoa</taxon>
        <taxon>Chordata</taxon>
        <taxon>Craniata</taxon>
        <taxon>Vertebrata</taxon>
        <taxon>Euteleostomi</taxon>
        <taxon>Lepidosauria</taxon>
        <taxon>Squamata</taxon>
        <taxon>Bifurcata</taxon>
        <taxon>Unidentata</taxon>
        <taxon>Episquamata</taxon>
        <taxon>Toxicofera</taxon>
        <taxon>Serpentes</taxon>
        <taxon>Henophidia</taxon>
        <taxon>Pythonidae</taxon>
        <taxon>Python</taxon>
    </lineage>
</organism>
<evidence type="ECO:0000256" key="9">
    <source>
        <dbReference type="PIRSR" id="PIRSR000559-1"/>
    </source>
</evidence>
<dbReference type="GO" id="GO:0030553">
    <property type="term" value="F:cGMP binding"/>
    <property type="evidence" value="ECO:0007669"/>
    <property type="project" value="UniProtKB-KW"/>
</dbReference>
<dbReference type="RefSeq" id="XP_015743271.2">
    <property type="nucleotide sequence ID" value="XM_015887785.2"/>
</dbReference>